<name>A0A699VWG4_TANCI</name>
<evidence type="ECO:0000313" key="1">
    <source>
        <dbReference type="EMBL" id="GFD39895.1"/>
    </source>
</evidence>
<accession>A0A699VWG4</accession>
<proteinExistence type="predicted"/>
<dbReference type="EMBL" id="BKCJ011524214">
    <property type="protein sequence ID" value="GFD39895.1"/>
    <property type="molecule type" value="Genomic_DNA"/>
</dbReference>
<feature type="non-terminal residue" evidence="1">
    <location>
        <position position="1"/>
    </location>
</feature>
<organism evidence="1">
    <name type="scientific">Tanacetum cinerariifolium</name>
    <name type="common">Dalmatian daisy</name>
    <name type="synonym">Chrysanthemum cinerariifolium</name>
    <dbReference type="NCBI Taxonomy" id="118510"/>
    <lineage>
        <taxon>Eukaryota</taxon>
        <taxon>Viridiplantae</taxon>
        <taxon>Streptophyta</taxon>
        <taxon>Embryophyta</taxon>
        <taxon>Tracheophyta</taxon>
        <taxon>Spermatophyta</taxon>
        <taxon>Magnoliopsida</taxon>
        <taxon>eudicotyledons</taxon>
        <taxon>Gunneridae</taxon>
        <taxon>Pentapetalae</taxon>
        <taxon>asterids</taxon>
        <taxon>campanulids</taxon>
        <taxon>Asterales</taxon>
        <taxon>Asteraceae</taxon>
        <taxon>Asteroideae</taxon>
        <taxon>Anthemideae</taxon>
        <taxon>Anthemidinae</taxon>
        <taxon>Tanacetum</taxon>
    </lineage>
</organism>
<gene>
    <name evidence="1" type="ORF">Tci_911864</name>
</gene>
<comment type="caution">
    <text evidence="1">The sequence shown here is derived from an EMBL/GenBank/DDBJ whole genome shotgun (WGS) entry which is preliminary data.</text>
</comment>
<sequence>HHFLGLGCDNVETDRTVRKVMSDLSGMKKLVKGLSDQFDDIPLPIGSQVREPHAEPSAQPVSAPYPDDPYVVTRDAAIADSVILAFVMF</sequence>
<protein>
    <submittedName>
        <fullName evidence="1">Uncharacterized protein</fullName>
    </submittedName>
</protein>
<dbReference type="AlphaFoldDB" id="A0A699VWG4"/>
<reference evidence="1" key="1">
    <citation type="journal article" date="2019" name="Sci. Rep.">
        <title>Draft genome of Tanacetum cinerariifolium, the natural source of mosquito coil.</title>
        <authorList>
            <person name="Yamashiro T."/>
            <person name="Shiraishi A."/>
            <person name="Satake H."/>
            <person name="Nakayama K."/>
        </authorList>
    </citation>
    <scope>NUCLEOTIDE SEQUENCE</scope>
</reference>